<dbReference type="Proteomes" id="UP000504752">
    <property type="component" value="Chromosome"/>
</dbReference>
<evidence type="ECO:0000256" key="1">
    <source>
        <dbReference type="SAM" id="MobiDB-lite"/>
    </source>
</evidence>
<protein>
    <submittedName>
        <fullName evidence="3">DUF58 domain-containing protein</fullName>
    </submittedName>
</protein>
<proteinExistence type="predicted"/>
<organism evidence="3 4">
    <name type="scientific">Actinomyces marmotae</name>
    <dbReference type="NCBI Taxonomy" id="2737173"/>
    <lineage>
        <taxon>Bacteria</taxon>
        <taxon>Bacillati</taxon>
        <taxon>Actinomycetota</taxon>
        <taxon>Actinomycetes</taxon>
        <taxon>Actinomycetales</taxon>
        <taxon>Actinomycetaceae</taxon>
        <taxon>Actinomyces</taxon>
    </lineage>
</organism>
<keyword evidence="4" id="KW-1185">Reference proteome</keyword>
<evidence type="ECO:0000259" key="2">
    <source>
        <dbReference type="Pfam" id="PF01882"/>
    </source>
</evidence>
<name>A0A6M8B2X7_9ACTO</name>
<sequence>MSRPPTAGAIELPAEPTPRGSRLARVRGRLSLPTLRRAIGLLDGRHKSVLLGHGQDFDDLSAYRPGDDVGDIDWKASARIGQPVIKRYQRESNLPLVLAIDTGRTMAAQAPSGEDKRELALAVAEVMAYLARLRGDSVALVAGDASRMVSRPPRSGAEHAETILWLIARQYSALTEPPRGAPASARMRVGQVSPRRDSGAAIGELVAGAPASDLPGLLGKVISLHGRRSLVVLLTDTSHPDSTAHDQLRRLSAQHELVVIQIADDAPITGDPGAVRDVEMAEDLPVFLRYDTALGAQLARADAARRAGVTALLDSRRIEHAVVASEEGLVDSIAEVLGRQRLATARRRR</sequence>
<dbReference type="PANTHER" id="PTHR33608:SF6">
    <property type="entry name" value="BLL2464 PROTEIN"/>
    <property type="match status" value="1"/>
</dbReference>
<reference evidence="3 4" key="1">
    <citation type="submission" date="2020-05" db="EMBL/GenBank/DDBJ databases">
        <title>Actinomyces sp. zg-325.</title>
        <authorList>
            <person name="Yang C."/>
        </authorList>
    </citation>
    <scope>NUCLEOTIDE SEQUENCE [LARGE SCALE GENOMIC DNA]</scope>
    <source>
        <strain evidence="4">zg-325</strain>
    </source>
</reference>
<gene>
    <name evidence="3" type="ORF">HPC72_01065</name>
</gene>
<dbReference type="KEGG" id="amam:HPC72_01065"/>
<dbReference type="Pfam" id="PF01882">
    <property type="entry name" value="DUF58"/>
    <property type="match status" value="1"/>
</dbReference>
<dbReference type="InterPro" id="IPR002881">
    <property type="entry name" value="DUF58"/>
</dbReference>
<dbReference type="RefSeq" id="WP_159522784.1">
    <property type="nucleotide sequence ID" value="NZ_CP053642.1"/>
</dbReference>
<feature type="domain" description="DUF58" evidence="2">
    <location>
        <begin position="62"/>
        <end position="266"/>
    </location>
</feature>
<dbReference type="PANTHER" id="PTHR33608">
    <property type="entry name" value="BLL2464 PROTEIN"/>
    <property type="match status" value="1"/>
</dbReference>
<feature type="region of interest" description="Disordered" evidence="1">
    <location>
        <begin position="1"/>
        <end position="22"/>
    </location>
</feature>
<accession>A0A6M8B2X7</accession>
<dbReference type="EMBL" id="CP053642">
    <property type="protein sequence ID" value="QKD79037.1"/>
    <property type="molecule type" value="Genomic_DNA"/>
</dbReference>
<dbReference type="AlphaFoldDB" id="A0A6M8B2X7"/>
<evidence type="ECO:0000313" key="4">
    <source>
        <dbReference type="Proteomes" id="UP000504752"/>
    </source>
</evidence>
<evidence type="ECO:0000313" key="3">
    <source>
        <dbReference type="EMBL" id="QKD79037.1"/>
    </source>
</evidence>